<organism evidence="2 3">
    <name type="scientific">Pseudolysinimonas kribbensis</name>
    <dbReference type="NCBI Taxonomy" id="433641"/>
    <lineage>
        <taxon>Bacteria</taxon>
        <taxon>Bacillati</taxon>
        <taxon>Actinomycetota</taxon>
        <taxon>Actinomycetes</taxon>
        <taxon>Micrococcales</taxon>
        <taxon>Microbacteriaceae</taxon>
        <taxon>Pseudolysinimonas</taxon>
    </lineage>
</organism>
<keyword evidence="3" id="KW-1185">Reference proteome</keyword>
<dbReference type="Proteomes" id="UP001157034">
    <property type="component" value="Unassembled WGS sequence"/>
</dbReference>
<sequence length="143" mass="14972">MATASPQQPRPRQRTPSLVELLTDLPNRVTALVHAELDLIKTEVIGKAKALGIGAGLLLAAVIILGFMVGVLLTAAVLALSLVLPGWLAALIVAAFLLIVAVVVGLIGWRVLKKGLPPVPQESLRSLRSDLRTVRGLGKRGAA</sequence>
<keyword evidence="1" id="KW-0812">Transmembrane</keyword>
<dbReference type="RefSeq" id="WP_284253930.1">
    <property type="nucleotide sequence ID" value="NZ_BAAAQO010000002.1"/>
</dbReference>
<evidence type="ECO:0000313" key="3">
    <source>
        <dbReference type="Proteomes" id="UP001157034"/>
    </source>
</evidence>
<proteinExistence type="predicted"/>
<dbReference type="Pfam" id="PF07332">
    <property type="entry name" value="Phage_holin_3_6"/>
    <property type="match status" value="1"/>
</dbReference>
<evidence type="ECO:0000256" key="1">
    <source>
        <dbReference type="SAM" id="Phobius"/>
    </source>
</evidence>
<keyword evidence="1" id="KW-1133">Transmembrane helix</keyword>
<feature type="transmembrane region" description="Helical" evidence="1">
    <location>
        <begin position="86"/>
        <end position="109"/>
    </location>
</feature>
<dbReference type="InterPro" id="IPR009937">
    <property type="entry name" value="Phage_holin_3_6"/>
</dbReference>
<protein>
    <submittedName>
        <fullName evidence="2">Membrane protein</fullName>
    </submittedName>
</protein>
<reference evidence="3" key="1">
    <citation type="journal article" date="2019" name="Int. J. Syst. Evol. Microbiol.">
        <title>The Global Catalogue of Microorganisms (GCM) 10K type strain sequencing project: providing services to taxonomists for standard genome sequencing and annotation.</title>
        <authorList>
            <consortium name="The Broad Institute Genomics Platform"/>
            <consortium name="The Broad Institute Genome Sequencing Center for Infectious Disease"/>
            <person name="Wu L."/>
            <person name="Ma J."/>
        </authorList>
    </citation>
    <scope>NUCLEOTIDE SEQUENCE [LARGE SCALE GENOMIC DNA]</scope>
    <source>
        <strain evidence="3">NBRC 108894</strain>
    </source>
</reference>
<evidence type="ECO:0000313" key="2">
    <source>
        <dbReference type="EMBL" id="GMA95085.1"/>
    </source>
</evidence>
<name>A0ABQ6K380_9MICO</name>
<gene>
    <name evidence="2" type="ORF">GCM10025881_19090</name>
</gene>
<keyword evidence="1" id="KW-0472">Membrane</keyword>
<feature type="transmembrane region" description="Helical" evidence="1">
    <location>
        <begin position="57"/>
        <end position="80"/>
    </location>
</feature>
<dbReference type="EMBL" id="BSVB01000001">
    <property type="protein sequence ID" value="GMA95085.1"/>
    <property type="molecule type" value="Genomic_DNA"/>
</dbReference>
<accession>A0ABQ6K380</accession>
<comment type="caution">
    <text evidence="2">The sequence shown here is derived from an EMBL/GenBank/DDBJ whole genome shotgun (WGS) entry which is preliminary data.</text>
</comment>